<reference evidence="2" key="1">
    <citation type="submission" date="2023-10" db="EMBL/GenBank/DDBJ databases">
        <authorList>
            <person name="Chen Y."/>
            <person name="Shah S."/>
            <person name="Dougan E. K."/>
            <person name="Thang M."/>
            <person name="Chan C."/>
        </authorList>
    </citation>
    <scope>NUCLEOTIDE SEQUENCE [LARGE SCALE GENOMIC DNA]</scope>
</reference>
<accession>A0ABN9Q781</accession>
<keyword evidence="3" id="KW-1185">Reference proteome</keyword>
<organism evidence="2 3">
    <name type="scientific">Prorocentrum cordatum</name>
    <dbReference type="NCBI Taxonomy" id="2364126"/>
    <lineage>
        <taxon>Eukaryota</taxon>
        <taxon>Sar</taxon>
        <taxon>Alveolata</taxon>
        <taxon>Dinophyceae</taxon>
        <taxon>Prorocentrales</taxon>
        <taxon>Prorocentraceae</taxon>
        <taxon>Prorocentrum</taxon>
    </lineage>
</organism>
<dbReference type="EMBL" id="CAUYUJ010002364">
    <property type="protein sequence ID" value="CAK0800447.1"/>
    <property type="molecule type" value="Genomic_DNA"/>
</dbReference>
<evidence type="ECO:0000259" key="1">
    <source>
        <dbReference type="Pfam" id="PF20252"/>
    </source>
</evidence>
<protein>
    <recommendedName>
        <fullName evidence="1">Sec7/BIG1-like C-terminal domain-containing protein</fullName>
    </recommendedName>
</protein>
<sequence length="99" mass="11133">MWRMVFKGVIKPLFEDVHQQLKEGDATLEKVLAEVVLRNVKELPPKRFARCMPEIFPLLSKLVSVGSAEVRQVVQDILLEQVQPLLTQAAPVTAEANGR</sequence>
<feature type="domain" description="Sec7/BIG1-like C-terminal" evidence="1">
    <location>
        <begin position="27"/>
        <end position="78"/>
    </location>
</feature>
<gene>
    <name evidence="2" type="ORF">PCOR1329_LOCUS8599</name>
</gene>
<evidence type="ECO:0000313" key="3">
    <source>
        <dbReference type="Proteomes" id="UP001189429"/>
    </source>
</evidence>
<name>A0ABN9Q781_9DINO</name>
<comment type="caution">
    <text evidence="2">The sequence shown here is derived from an EMBL/GenBank/DDBJ whole genome shotgun (WGS) entry which is preliminary data.</text>
</comment>
<evidence type="ECO:0000313" key="2">
    <source>
        <dbReference type="EMBL" id="CAK0800447.1"/>
    </source>
</evidence>
<dbReference type="InterPro" id="IPR046455">
    <property type="entry name" value="Sec7/BIG1-like_C"/>
</dbReference>
<proteinExistence type="predicted"/>
<dbReference type="Proteomes" id="UP001189429">
    <property type="component" value="Unassembled WGS sequence"/>
</dbReference>
<dbReference type="Pfam" id="PF20252">
    <property type="entry name" value="BIG2_C"/>
    <property type="match status" value="1"/>
</dbReference>